<proteinExistence type="predicted"/>
<evidence type="ECO:0000313" key="1">
    <source>
        <dbReference type="EMBL" id="JAH10154.1"/>
    </source>
</evidence>
<dbReference type="AlphaFoldDB" id="A0A0E9Q068"/>
<dbReference type="EMBL" id="GBXM01098423">
    <property type="protein sequence ID" value="JAH10154.1"/>
    <property type="molecule type" value="Transcribed_RNA"/>
</dbReference>
<sequence>MNKSSESSQLWVCELRSPLRTKGFSSAYSRVLILSLLACRFLFRGRSVSTA</sequence>
<name>A0A0E9Q068_ANGAN</name>
<reference evidence="1" key="1">
    <citation type="submission" date="2014-11" db="EMBL/GenBank/DDBJ databases">
        <authorList>
            <person name="Amaro Gonzalez C."/>
        </authorList>
    </citation>
    <scope>NUCLEOTIDE SEQUENCE</scope>
</reference>
<reference evidence="1" key="2">
    <citation type="journal article" date="2015" name="Fish Shellfish Immunol.">
        <title>Early steps in the European eel (Anguilla anguilla)-Vibrio vulnificus interaction in the gills: Role of the RtxA13 toxin.</title>
        <authorList>
            <person name="Callol A."/>
            <person name="Pajuelo D."/>
            <person name="Ebbesson L."/>
            <person name="Teles M."/>
            <person name="MacKenzie S."/>
            <person name="Amaro C."/>
        </authorList>
    </citation>
    <scope>NUCLEOTIDE SEQUENCE</scope>
</reference>
<accession>A0A0E9Q068</accession>
<organism evidence="1">
    <name type="scientific">Anguilla anguilla</name>
    <name type="common">European freshwater eel</name>
    <name type="synonym">Muraena anguilla</name>
    <dbReference type="NCBI Taxonomy" id="7936"/>
    <lineage>
        <taxon>Eukaryota</taxon>
        <taxon>Metazoa</taxon>
        <taxon>Chordata</taxon>
        <taxon>Craniata</taxon>
        <taxon>Vertebrata</taxon>
        <taxon>Euteleostomi</taxon>
        <taxon>Actinopterygii</taxon>
        <taxon>Neopterygii</taxon>
        <taxon>Teleostei</taxon>
        <taxon>Anguilliformes</taxon>
        <taxon>Anguillidae</taxon>
        <taxon>Anguilla</taxon>
    </lineage>
</organism>
<protein>
    <submittedName>
        <fullName evidence="1">Uncharacterized protein</fullName>
    </submittedName>
</protein>